<evidence type="ECO:0000256" key="1">
    <source>
        <dbReference type="SAM" id="MobiDB-lite"/>
    </source>
</evidence>
<evidence type="ECO:0000313" key="3">
    <source>
        <dbReference type="EMBL" id="KAL0868405.1"/>
    </source>
</evidence>
<proteinExistence type="predicted"/>
<feature type="signal peptide" evidence="2">
    <location>
        <begin position="1"/>
        <end position="24"/>
    </location>
</feature>
<feature type="compositionally biased region" description="Polar residues" evidence="1">
    <location>
        <begin position="279"/>
        <end position="301"/>
    </location>
</feature>
<feature type="region of interest" description="Disordered" evidence="1">
    <location>
        <begin position="94"/>
        <end position="371"/>
    </location>
</feature>
<feature type="compositionally biased region" description="Polar residues" evidence="1">
    <location>
        <begin position="109"/>
        <end position="122"/>
    </location>
</feature>
<organism evidence="3 4">
    <name type="scientific">Loxostege sticticalis</name>
    <name type="common">Beet webworm moth</name>
    <dbReference type="NCBI Taxonomy" id="481309"/>
    <lineage>
        <taxon>Eukaryota</taxon>
        <taxon>Metazoa</taxon>
        <taxon>Ecdysozoa</taxon>
        <taxon>Arthropoda</taxon>
        <taxon>Hexapoda</taxon>
        <taxon>Insecta</taxon>
        <taxon>Pterygota</taxon>
        <taxon>Neoptera</taxon>
        <taxon>Endopterygota</taxon>
        <taxon>Lepidoptera</taxon>
        <taxon>Glossata</taxon>
        <taxon>Ditrysia</taxon>
        <taxon>Pyraloidea</taxon>
        <taxon>Crambidae</taxon>
        <taxon>Pyraustinae</taxon>
        <taxon>Loxostege</taxon>
    </lineage>
</organism>
<gene>
    <name evidence="3" type="ORF">ABMA27_007913</name>
</gene>
<feature type="compositionally biased region" description="Polar residues" evidence="1">
    <location>
        <begin position="312"/>
        <end position="323"/>
    </location>
</feature>
<feature type="region of interest" description="Disordered" evidence="1">
    <location>
        <begin position="405"/>
        <end position="440"/>
    </location>
</feature>
<feature type="region of interest" description="Disordered" evidence="1">
    <location>
        <begin position="491"/>
        <end position="513"/>
    </location>
</feature>
<feature type="compositionally biased region" description="Polar residues" evidence="1">
    <location>
        <begin position="340"/>
        <end position="371"/>
    </location>
</feature>
<feature type="chain" id="PRO_5047327385" evidence="2">
    <location>
        <begin position="25"/>
        <end position="513"/>
    </location>
</feature>
<protein>
    <submittedName>
        <fullName evidence="3">Uncharacterized protein</fullName>
    </submittedName>
</protein>
<dbReference type="EMBL" id="JBEUOH010000021">
    <property type="protein sequence ID" value="KAL0868405.1"/>
    <property type="molecule type" value="Genomic_DNA"/>
</dbReference>
<reference evidence="3 4" key="1">
    <citation type="submission" date="2024-06" db="EMBL/GenBank/DDBJ databases">
        <title>A chromosome-level genome assembly of beet webworm, Loxostege sticticalis.</title>
        <authorList>
            <person name="Zhang Y."/>
        </authorList>
    </citation>
    <scope>NUCLEOTIDE SEQUENCE [LARGE SCALE GENOMIC DNA]</scope>
    <source>
        <strain evidence="3">AQ026</strain>
        <tissue evidence="3">Whole body</tissue>
    </source>
</reference>
<dbReference type="PRINTS" id="PR01217">
    <property type="entry name" value="PRICHEXTENSN"/>
</dbReference>
<accession>A0ABR3HDB0</accession>
<evidence type="ECO:0000256" key="2">
    <source>
        <dbReference type="SAM" id="SignalP"/>
    </source>
</evidence>
<feature type="compositionally biased region" description="Polar residues" evidence="1">
    <location>
        <begin position="227"/>
        <end position="236"/>
    </location>
</feature>
<keyword evidence="4" id="KW-1185">Reference proteome</keyword>
<feature type="compositionally biased region" description="Polar residues" evidence="1">
    <location>
        <begin position="132"/>
        <end position="152"/>
    </location>
</feature>
<feature type="compositionally biased region" description="Low complexity" evidence="1">
    <location>
        <begin position="217"/>
        <end position="226"/>
    </location>
</feature>
<feature type="compositionally biased region" description="Polar residues" evidence="1">
    <location>
        <begin position="192"/>
        <end position="202"/>
    </location>
</feature>
<keyword evidence="2" id="KW-0732">Signal</keyword>
<comment type="caution">
    <text evidence="3">The sequence shown here is derived from an EMBL/GenBank/DDBJ whole genome shotgun (WGS) entry which is preliminary data.</text>
</comment>
<feature type="compositionally biased region" description="Polar residues" evidence="1">
    <location>
        <begin position="244"/>
        <end position="271"/>
    </location>
</feature>
<name>A0ABR3HDB0_LOXSC</name>
<dbReference type="Proteomes" id="UP001549920">
    <property type="component" value="Unassembled WGS sequence"/>
</dbReference>
<sequence>MILYARRVLCIYLTLVLISVECSSIRINFQDAELPKEESKEYNEDLDSIAVENPPAPVPIKIRLNEEDRDNLLLRLYSEDKLQKLIQKTTISKGRVTRQAPSAPLYPSLTPSPYQSHSVQYYNNSSPNSNSQYGQTNSYNQQWQRPNNTHNYPGNPAYPSYNPNTYGPSGFPNPYVQYNITQFGGKGPHPQNFPSLNPGNYSNQPNVNPNQRPPNYPSNSSNLPANTNFHPSYNPSQRPPYYQPGNNLVQNTSSRYPHNISPTSPSYNSQRPGYYQPNYPGQNTPNYNTSRPVNPSYNPSQRPGYYQPGNYPAQNTPNYNSSRPLHPSYNPSQRPPHYPQNFSSSLHPNQNSSTGFFNTTPRSSFGQTTSASYYSNKQNSSNFIFNTTPRSSFNQFPNMNQNIPFHNPFPNGQNPAGFPSSNFGPSNQNSSNSIFNTTPRSSNQFPNMNQNNPFYNPYPYGQNPAGFPSSNFGNSNFNSDRFREEDLFKPVIPRTPNRPYDPNKSAAENFAGY</sequence>
<evidence type="ECO:0000313" key="4">
    <source>
        <dbReference type="Proteomes" id="UP001549920"/>
    </source>
</evidence>